<dbReference type="Gene3D" id="3.30.460.10">
    <property type="entry name" value="Beta Polymerase, domain 2"/>
    <property type="match status" value="1"/>
</dbReference>
<dbReference type="Pfam" id="PF01909">
    <property type="entry name" value="NTP_transf_2"/>
    <property type="match status" value="1"/>
</dbReference>
<organism evidence="2 3">
    <name type="scientific">Spirosoma taeanense</name>
    <dbReference type="NCBI Taxonomy" id="2735870"/>
    <lineage>
        <taxon>Bacteria</taxon>
        <taxon>Pseudomonadati</taxon>
        <taxon>Bacteroidota</taxon>
        <taxon>Cytophagia</taxon>
        <taxon>Cytophagales</taxon>
        <taxon>Cytophagaceae</taxon>
        <taxon>Spirosoma</taxon>
    </lineage>
</organism>
<dbReference type="InterPro" id="IPR043519">
    <property type="entry name" value="NT_sf"/>
</dbReference>
<evidence type="ECO:0000313" key="2">
    <source>
        <dbReference type="EMBL" id="QJW91354.1"/>
    </source>
</evidence>
<dbReference type="InterPro" id="IPR002934">
    <property type="entry name" value="Polymerase_NTP_transf_dom"/>
</dbReference>
<dbReference type="EMBL" id="CP053435">
    <property type="protein sequence ID" value="QJW91354.1"/>
    <property type="molecule type" value="Genomic_DNA"/>
</dbReference>
<feature type="domain" description="Polymerase nucleotidyl transferase" evidence="1">
    <location>
        <begin position="37"/>
        <end position="88"/>
    </location>
</feature>
<reference evidence="2 3" key="1">
    <citation type="submission" date="2020-05" db="EMBL/GenBank/DDBJ databases">
        <title>Genome sequencing of Spirosoma sp. TS118.</title>
        <authorList>
            <person name="Lee J.-H."/>
            <person name="Jeong S."/>
            <person name="Zhao L."/>
            <person name="Jung J.-H."/>
            <person name="Kim M.-K."/>
            <person name="Lim S."/>
        </authorList>
    </citation>
    <scope>NUCLEOTIDE SEQUENCE [LARGE SCALE GENOMIC DNA]</scope>
    <source>
        <strain evidence="2 3">TS118</strain>
    </source>
</reference>
<dbReference type="KEGG" id="stae:HNV11_19215"/>
<dbReference type="SUPFAM" id="SSF81301">
    <property type="entry name" value="Nucleotidyltransferase"/>
    <property type="match status" value="1"/>
</dbReference>
<dbReference type="Proteomes" id="UP000502756">
    <property type="component" value="Chromosome"/>
</dbReference>
<dbReference type="InterPro" id="IPR052548">
    <property type="entry name" value="Type_VII_TA_antitoxin"/>
</dbReference>
<dbReference type="GO" id="GO:0016779">
    <property type="term" value="F:nucleotidyltransferase activity"/>
    <property type="evidence" value="ECO:0007669"/>
    <property type="project" value="InterPro"/>
</dbReference>
<dbReference type="AlphaFoldDB" id="A0A6M5YCN7"/>
<dbReference type="RefSeq" id="WP_171741202.1">
    <property type="nucleotide sequence ID" value="NZ_CP053435.1"/>
</dbReference>
<sequence>METAYIPKALTASKLQLLSRDLKQSLTNQYGDRFDCLVLFGSYARGDFKAESDVDYLVVLTDDIVESGAEIWDMAGVVSDLSDKYDVLISVKPTSRTKYLTSELFLYQQARQEGIQI</sequence>
<protein>
    <submittedName>
        <fullName evidence="2">Nucleotidyltransferase domain-containing protein</fullName>
    </submittedName>
</protein>
<keyword evidence="3" id="KW-1185">Reference proteome</keyword>
<dbReference type="PANTHER" id="PTHR33933">
    <property type="entry name" value="NUCLEOTIDYLTRANSFERASE"/>
    <property type="match status" value="1"/>
</dbReference>
<evidence type="ECO:0000313" key="3">
    <source>
        <dbReference type="Proteomes" id="UP000502756"/>
    </source>
</evidence>
<keyword evidence="2" id="KW-0808">Transferase</keyword>
<evidence type="ECO:0000259" key="1">
    <source>
        <dbReference type="Pfam" id="PF01909"/>
    </source>
</evidence>
<name>A0A6M5YCN7_9BACT</name>
<dbReference type="CDD" id="cd05403">
    <property type="entry name" value="NT_KNTase_like"/>
    <property type="match status" value="1"/>
</dbReference>
<gene>
    <name evidence="2" type="ORF">HNV11_19215</name>
</gene>
<dbReference type="PANTHER" id="PTHR33933:SF1">
    <property type="entry name" value="PROTEIN ADENYLYLTRANSFERASE MNTA-RELATED"/>
    <property type="match status" value="1"/>
</dbReference>
<proteinExistence type="predicted"/>
<accession>A0A6M5YCN7</accession>